<evidence type="ECO:0000313" key="2">
    <source>
        <dbReference type="Proteomes" id="UP000678228"/>
    </source>
</evidence>
<name>A0A941ATT2_9BACI</name>
<dbReference type="Pfam" id="PF07611">
    <property type="entry name" value="DUF1574"/>
    <property type="match status" value="1"/>
</dbReference>
<sequence>MNDKKWVIVFLAILLTFLSLTYSLRYTAQQFVYDLERATWKAKSSMIDNINTYSYDYLIIGTSRTLALNPSYLSRNYNTETVNLSVGGATAPSVYFFVERLLEQDIKPKKIYIELNPMNLTSHDTNVQTTLGERFIRFVAKKDEAIDLSTYDSSALEKYRRINSFPFNDYFYKDNGTLIEGIRRRLNNRLSDGQMIEKLKDNKGFFLFGKDTLDFSEINNQINTADAIHYGEYIHTYTTQEIPVLTQVYFKRLLEKLESSNIDYHFFFSPMPQGRKMIENLSFGKMTELYNQIDKDKITSSVLLLDEKYFSDPSHVNYRGSIKYNDYFNQCIVTADCTFDTYELELEGSE</sequence>
<protein>
    <submittedName>
        <fullName evidence="1">DUF1574 family protein</fullName>
    </submittedName>
</protein>
<reference evidence="1" key="1">
    <citation type="submission" date="2021-03" db="EMBL/GenBank/DDBJ databases">
        <title>Bacillus suaedae sp. nov., isolated from Suaeda aralocaspica.</title>
        <authorList>
            <person name="Lei R.F.R."/>
        </authorList>
    </citation>
    <scope>NUCLEOTIDE SEQUENCE</scope>
    <source>
        <strain evidence="1">YZJH907-2</strain>
    </source>
</reference>
<dbReference type="AlphaFoldDB" id="A0A941ATT2"/>
<dbReference type="RefSeq" id="WP_210598507.1">
    <property type="nucleotide sequence ID" value="NZ_JAGKSQ010000007.1"/>
</dbReference>
<dbReference type="SUPFAM" id="SSF52266">
    <property type="entry name" value="SGNH hydrolase"/>
    <property type="match status" value="1"/>
</dbReference>
<accession>A0A941ATT2</accession>
<dbReference type="Proteomes" id="UP000678228">
    <property type="component" value="Unassembled WGS sequence"/>
</dbReference>
<dbReference type="EMBL" id="JAGKSQ010000007">
    <property type="protein sequence ID" value="MBP3952649.1"/>
    <property type="molecule type" value="Genomic_DNA"/>
</dbReference>
<proteinExistence type="predicted"/>
<keyword evidence="2" id="KW-1185">Reference proteome</keyword>
<organism evidence="1 2">
    <name type="scientific">Halalkalibacter suaedae</name>
    <dbReference type="NCBI Taxonomy" id="2822140"/>
    <lineage>
        <taxon>Bacteria</taxon>
        <taxon>Bacillati</taxon>
        <taxon>Bacillota</taxon>
        <taxon>Bacilli</taxon>
        <taxon>Bacillales</taxon>
        <taxon>Bacillaceae</taxon>
        <taxon>Halalkalibacter</taxon>
    </lineage>
</organism>
<dbReference type="InterPro" id="IPR011468">
    <property type="entry name" value="DUF1574"/>
</dbReference>
<comment type="caution">
    <text evidence="1">The sequence shown here is derived from an EMBL/GenBank/DDBJ whole genome shotgun (WGS) entry which is preliminary data.</text>
</comment>
<gene>
    <name evidence="1" type="ORF">J7W16_16125</name>
</gene>
<evidence type="ECO:0000313" key="1">
    <source>
        <dbReference type="EMBL" id="MBP3952649.1"/>
    </source>
</evidence>